<accession>A0AA42BMF1</accession>
<dbReference type="InterPro" id="IPR050510">
    <property type="entry name" value="Cation_transp_ATPase_P-type"/>
</dbReference>
<organism evidence="3 4">
    <name type="scientific">Opacimonas viscosa</name>
    <dbReference type="NCBI Taxonomy" id="2961944"/>
    <lineage>
        <taxon>Bacteria</taxon>
        <taxon>Pseudomonadati</taxon>
        <taxon>Pseudomonadota</taxon>
        <taxon>Gammaproteobacteria</taxon>
        <taxon>Alteromonadales</taxon>
        <taxon>Alteromonadaceae</taxon>
        <taxon>Opacimonas</taxon>
    </lineage>
</organism>
<proteinExistence type="inferred from homology"/>
<dbReference type="Proteomes" id="UP001165413">
    <property type="component" value="Unassembled WGS sequence"/>
</dbReference>
<protein>
    <recommendedName>
        <fullName evidence="2">P-type ATPase A domain-containing protein</fullName>
    </recommendedName>
</protein>
<dbReference type="Gene3D" id="2.70.150.10">
    <property type="entry name" value="Calcium-transporting ATPase, cytoplasmic transduction domain A"/>
    <property type="match status" value="1"/>
</dbReference>
<dbReference type="GO" id="GO:1990573">
    <property type="term" value="P:potassium ion import across plasma membrane"/>
    <property type="evidence" value="ECO:0007669"/>
    <property type="project" value="TreeGrafter"/>
</dbReference>
<comment type="caution">
    <text evidence="3">The sequence shown here is derived from an EMBL/GenBank/DDBJ whole genome shotgun (WGS) entry which is preliminary data.</text>
</comment>
<dbReference type="RefSeq" id="WP_254102763.1">
    <property type="nucleotide sequence ID" value="NZ_JANATA010000241.1"/>
</dbReference>
<evidence type="ECO:0000313" key="3">
    <source>
        <dbReference type="EMBL" id="MCP3429938.1"/>
    </source>
</evidence>
<feature type="domain" description="P-type ATPase A" evidence="2">
    <location>
        <begin position="4"/>
        <end position="70"/>
    </location>
</feature>
<dbReference type="GO" id="GO:0030007">
    <property type="term" value="P:intracellular potassium ion homeostasis"/>
    <property type="evidence" value="ECO:0007669"/>
    <property type="project" value="TreeGrafter"/>
</dbReference>
<dbReference type="GO" id="GO:0005391">
    <property type="term" value="F:P-type sodium:potassium-exchanging transporter activity"/>
    <property type="evidence" value="ECO:0007669"/>
    <property type="project" value="TreeGrafter"/>
</dbReference>
<feature type="non-terminal residue" evidence="3">
    <location>
        <position position="1"/>
    </location>
</feature>
<dbReference type="AlphaFoldDB" id="A0AA42BMF1"/>
<dbReference type="GO" id="GO:1902600">
    <property type="term" value="P:proton transmembrane transport"/>
    <property type="evidence" value="ECO:0007669"/>
    <property type="project" value="TreeGrafter"/>
</dbReference>
<dbReference type="Pfam" id="PF00122">
    <property type="entry name" value="E1-E2_ATPase"/>
    <property type="match status" value="1"/>
</dbReference>
<comment type="similarity">
    <text evidence="1">Belongs to the cation transport ATPase (P-type) (TC 3.A.3) family. Type IIA subfamily.</text>
</comment>
<evidence type="ECO:0000256" key="1">
    <source>
        <dbReference type="ARBA" id="ARBA00005675"/>
    </source>
</evidence>
<name>A0AA42BMF1_9ALTE</name>
<dbReference type="InterPro" id="IPR059000">
    <property type="entry name" value="ATPase_P-type_domA"/>
</dbReference>
<sequence length="84" mass="9023">IRNMLALKAAVIRNGKRRTLEGDSLVPGDIVLLEAGDKVPADLRLLRSHGLAIQESLLTGESLPVEKHIKAVSEDAGLGDRECL</sequence>
<dbReference type="GO" id="GO:0036376">
    <property type="term" value="P:sodium ion export across plasma membrane"/>
    <property type="evidence" value="ECO:0007669"/>
    <property type="project" value="TreeGrafter"/>
</dbReference>
<gene>
    <name evidence="3" type="ORF">NLF92_13435</name>
</gene>
<dbReference type="EMBL" id="JANATA010000241">
    <property type="protein sequence ID" value="MCP3429938.1"/>
    <property type="molecule type" value="Genomic_DNA"/>
</dbReference>
<evidence type="ECO:0000313" key="4">
    <source>
        <dbReference type="Proteomes" id="UP001165413"/>
    </source>
</evidence>
<evidence type="ECO:0000259" key="2">
    <source>
        <dbReference type="Pfam" id="PF00122"/>
    </source>
</evidence>
<keyword evidence="4" id="KW-1185">Reference proteome</keyword>
<dbReference type="InterPro" id="IPR008250">
    <property type="entry name" value="ATPase_P-typ_transduc_dom_A_sf"/>
</dbReference>
<dbReference type="GO" id="GO:0005886">
    <property type="term" value="C:plasma membrane"/>
    <property type="evidence" value="ECO:0007669"/>
    <property type="project" value="TreeGrafter"/>
</dbReference>
<feature type="non-terminal residue" evidence="3">
    <location>
        <position position="84"/>
    </location>
</feature>
<dbReference type="PANTHER" id="PTHR43294">
    <property type="entry name" value="SODIUM/POTASSIUM-TRANSPORTING ATPASE SUBUNIT ALPHA"/>
    <property type="match status" value="1"/>
</dbReference>
<reference evidence="3" key="1">
    <citation type="submission" date="2022-07" db="EMBL/GenBank/DDBJ databases">
        <title>Characterization of the Novel Bacterium Alteromonas immobilis LMIT006 and Alteromonas gregis LMIT007.</title>
        <authorList>
            <person name="Lin X."/>
        </authorList>
    </citation>
    <scope>NUCLEOTIDE SEQUENCE</scope>
    <source>
        <strain evidence="3">LMIT007</strain>
    </source>
</reference>
<dbReference type="SUPFAM" id="SSF81653">
    <property type="entry name" value="Calcium ATPase, transduction domain A"/>
    <property type="match status" value="1"/>
</dbReference>
<dbReference type="GO" id="GO:0006883">
    <property type="term" value="P:intracellular sodium ion homeostasis"/>
    <property type="evidence" value="ECO:0007669"/>
    <property type="project" value="TreeGrafter"/>
</dbReference>
<dbReference type="PANTHER" id="PTHR43294:SF20">
    <property type="entry name" value="P-TYPE ATPASE"/>
    <property type="match status" value="1"/>
</dbReference>